<name>A0A6J5NG19_9CAUD</name>
<sequence length="57" mass="6646">MNPNDYHSILNYLSRVSVRGFADEEDLVNLMNKVKQHINRTNKSNNVYTDTSTKVFN</sequence>
<evidence type="ECO:0000313" key="1">
    <source>
        <dbReference type="EMBL" id="CAB4154394.1"/>
    </source>
</evidence>
<protein>
    <submittedName>
        <fullName evidence="1">Uncharacterized protein</fullName>
    </submittedName>
</protein>
<organism evidence="1">
    <name type="scientific">uncultured Caudovirales phage</name>
    <dbReference type="NCBI Taxonomy" id="2100421"/>
    <lineage>
        <taxon>Viruses</taxon>
        <taxon>Duplodnaviria</taxon>
        <taxon>Heunggongvirae</taxon>
        <taxon>Uroviricota</taxon>
        <taxon>Caudoviricetes</taxon>
        <taxon>Peduoviridae</taxon>
        <taxon>Maltschvirus</taxon>
        <taxon>Maltschvirus maltsch</taxon>
    </lineage>
</organism>
<dbReference type="EMBL" id="LR796612">
    <property type="protein sequence ID" value="CAB4154394.1"/>
    <property type="molecule type" value="Genomic_DNA"/>
</dbReference>
<proteinExistence type="predicted"/>
<reference evidence="1" key="1">
    <citation type="submission" date="2020-04" db="EMBL/GenBank/DDBJ databases">
        <authorList>
            <person name="Chiriac C."/>
            <person name="Salcher M."/>
            <person name="Ghai R."/>
            <person name="Kavagutti S V."/>
        </authorList>
    </citation>
    <scope>NUCLEOTIDE SEQUENCE</scope>
</reference>
<accession>A0A6J5NG19</accession>
<gene>
    <name evidence="1" type="ORF">UFOVP629_125</name>
</gene>